<dbReference type="CDD" id="cd18809">
    <property type="entry name" value="SF1_C_RecD"/>
    <property type="match status" value="1"/>
</dbReference>
<evidence type="ECO:0000313" key="2">
    <source>
        <dbReference type="EMBL" id="CAB4887466.1"/>
    </source>
</evidence>
<reference evidence="2" key="1">
    <citation type="submission" date="2020-05" db="EMBL/GenBank/DDBJ databases">
        <authorList>
            <person name="Chiriac C."/>
            <person name="Salcher M."/>
            <person name="Ghai R."/>
            <person name="Kavagutti S V."/>
        </authorList>
    </citation>
    <scope>NUCLEOTIDE SEQUENCE</scope>
</reference>
<dbReference type="PANTHER" id="PTHR47642:SF5">
    <property type="entry name" value="ATP-DEPENDENT DNA HELICASE"/>
    <property type="match status" value="1"/>
</dbReference>
<dbReference type="InterPro" id="IPR010285">
    <property type="entry name" value="DNA_helicase_pif1-like_DEAD"/>
</dbReference>
<feature type="domain" description="DNA helicase Pif1-like DEAD-box helicase" evidence="1">
    <location>
        <begin position="6"/>
        <end position="217"/>
    </location>
</feature>
<dbReference type="GO" id="GO:0000723">
    <property type="term" value="P:telomere maintenance"/>
    <property type="evidence" value="ECO:0007669"/>
    <property type="project" value="InterPro"/>
</dbReference>
<dbReference type="Gene3D" id="2.30.30.940">
    <property type="match status" value="1"/>
</dbReference>
<dbReference type="Gene3D" id="3.40.50.300">
    <property type="entry name" value="P-loop containing nucleotide triphosphate hydrolases"/>
    <property type="match status" value="2"/>
</dbReference>
<dbReference type="Pfam" id="PF05970">
    <property type="entry name" value="PIF1"/>
    <property type="match status" value="1"/>
</dbReference>
<dbReference type="GO" id="GO:0006281">
    <property type="term" value="P:DNA repair"/>
    <property type="evidence" value="ECO:0007669"/>
    <property type="project" value="InterPro"/>
</dbReference>
<organism evidence="2">
    <name type="scientific">freshwater metagenome</name>
    <dbReference type="NCBI Taxonomy" id="449393"/>
    <lineage>
        <taxon>unclassified sequences</taxon>
        <taxon>metagenomes</taxon>
        <taxon>ecological metagenomes</taxon>
    </lineage>
</organism>
<gene>
    <name evidence="2" type="ORF">UFOPK3516_00037</name>
</gene>
<protein>
    <submittedName>
        <fullName evidence="2">Unannotated protein</fullName>
    </submittedName>
</protein>
<dbReference type="EMBL" id="CAFBMB010000002">
    <property type="protein sequence ID" value="CAB4887466.1"/>
    <property type="molecule type" value="Genomic_DNA"/>
</dbReference>
<proteinExistence type="predicted"/>
<dbReference type="CDD" id="cd18037">
    <property type="entry name" value="DEXSc_Pif1_like"/>
    <property type="match status" value="1"/>
</dbReference>
<name>A0A6J7EWB9_9ZZZZ</name>
<dbReference type="PANTHER" id="PTHR47642">
    <property type="entry name" value="ATP-DEPENDENT DNA HELICASE"/>
    <property type="match status" value="1"/>
</dbReference>
<dbReference type="SUPFAM" id="SSF52540">
    <property type="entry name" value="P-loop containing nucleoside triphosphate hydrolases"/>
    <property type="match status" value="2"/>
</dbReference>
<dbReference type="FunFam" id="3.40.50.300:FF:001498">
    <property type="entry name" value="ATP-dependent DNA helicase"/>
    <property type="match status" value="1"/>
</dbReference>
<evidence type="ECO:0000259" key="1">
    <source>
        <dbReference type="Pfam" id="PF05970"/>
    </source>
</evidence>
<dbReference type="InterPro" id="IPR027417">
    <property type="entry name" value="P-loop_NTPase"/>
</dbReference>
<dbReference type="InterPro" id="IPR051055">
    <property type="entry name" value="PIF1_helicase"/>
</dbReference>
<dbReference type="GO" id="GO:0003678">
    <property type="term" value="F:DNA helicase activity"/>
    <property type="evidence" value="ECO:0007669"/>
    <property type="project" value="InterPro"/>
</dbReference>
<dbReference type="AlphaFoldDB" id="A0A6J7EWB9"/>
<sequence length="420" mass="46783">MTTPALSDEQLRIFELVEDSRENLFITGRAGTGKSTLLNHIAAHTTKQIAICAPTGVAALNVEGQTIHALFNLPIGLIGNQDLTHNPHKRKILAAIELLVIDEVSMVNADVLDGIDRTLREVRHKRHLPFGGVQVVMFGDPYQLPPVDAKGIEREYFADNYASMWFFDARVWREAGVSTVELNEIHRQHDNDFKRLLEAIRRNEVTQEMAETINDVGAREAPEGIITLATRNDRVTTINARHLAELPGKPKSAVADVNGEFPPGWFPADEELHLKPGAQVMFLRNDPDGRWVNGTIGRVSKIGANVSVEVDGNVHEVMPSTWERFRYSYRAATKELTREVVAEFTQVPLRLAWAMTIHKSQGQTYDQAVIDLASGAFAAGQTYVALSRLTSLDGLYLTRPLKPADVRVDPNVERFMAALR</sequence>
<accession>A0A6J7EWB9</accession>